<dbReference type="AlphaFoldDB" id="A0A6V7P0L6"/>
<feature type="region of interest" description="Disordered" evidence="2">
    <location>
        <begin position="52"/>
        <end position="84"/>
    </location>
</feature>
<accession>A0A6V7P0L6</accession>
<dbReference type="InterPro" id="IPR025527">
    <property type="entry name" value="HUWE1/Rev1_UBM"/>
</dbReference>
<evidence type="ECO:0000256" key="1">
    <source>
        <dbReference type="ARBA" id="ARBA00022679"/>
    </source>
</evidence>
<dbReference type="Pfam" id="PF14377">
    <property type="entry name" value="UBM"/>
    <property type="match status" value="3"/>
</dbReference>
<evidence type="ECO:0008006" key="4">
    <source>
        <dbReference type="Google" id="ProtNLM"/>
    </source>
</evidence>
<reference evidence="3" key="1">
    <citation type="submission" date="2020-07" db="EMBL/GenBank/DDBJ databases">
        <authorList>
            <person name="Lin J."/>
        </authorList>
    </citation>
    <scope>NUCLEOTIDE SEQUENCE</scope>
</reference>
<sequence length="553" mass="60041">MQLERSETAVRDVEAISQASSGSGATLGESLRSLEVEIGSADGHVPISSRDISVVSVSEVPQNPSQEAEQGGLQEEQQADRQADADSIDPTFLEALPEDLRAEVLNSRQNQVGQPSAEQSQADGEIDPEFLAALPPDIREEVLTQQRAQRLQQSRELEGQPVEMDAVSIIATFPSDIREEVLLTSPDTLLATLPPALVAEATMLRERFAHRYHNSGLFGMNSRSRRGDSSRRGEIGSSGLDRSAGDSASRKLTSKMVEADGAPLVDMDALKALIRLLRVVQPLYKGQLQRLLLNLSSHQETRASLVQILVDMLMLDLQGFSGKSVDAAESPFRLYGCQSYITYSRPQHADGVPPLVSRRALETLTYLARNHPNVARLLLHLELPHQIETSDKARGKAIIMEEQRLEDKKGVFAIVLLLRLLNQPLYMRSVAHLEQLLNLLEVVMVNADNDSDQSGKSEASPDKPSGSESTMQDAHDNANAAGSSAAIDHESKPEAANSGESSLRAVLLSLPQAELRLLCSLLAREGLSDNAYVLVGEVLKKIVALPPCTAASL</sequence>
<dbReference type="EMBL" id="LR862144">
    <property type="protein sequence ID" value="CAD1824402.1"/>
    <property type="molecule type" value="Genomic_DNA"/>
</dbReference>
<feature type="compositionally biased region" description="Low complexity" evidence="2">
    <location>
        <begin position="52"/>
        <end position="76"/>
    </location>
</feature>
<protein>
    <recommendedName>
        <fullName evidence="4">E3 ubiquitin-protein ligase UPL1</fullName>
    </recommendedName>
</protein>
<feature type="compositionally biased region" description="Basic and acidic residues" evidence="2">
    <location>
        <begin position="1"/>
        <end position="14"/>
    </location>
</feature>
<evidence type="ECO:0000256" key="2">
    <source>
        <dbReference type="SAM" id="MobiDB-lite"/>
    </source>
</evidence>
<gene>
    <name evidence="3" type="ORF">CB5_LOCUS7613</name>
</gene>
<proteinExistence type="predicted"/>
<feature type="region of interest" description="Disordered" evidence="2">
    <location>
        <begin position="1"/>
        <end position="28"/>
    </location>
</feature>
<feature type="region of interest" description="Disordered" evidence="2">
    <location>
        <begin position="219"/>
        <end position="251"/>
    </location>
</feature>
<dbReference type="Gene3D" id="6.10.250.1630">
    <property type="match status" value="1"/>
</dbReference>
<feature type="compositionally biased region" description="Basic and acidic residues" evidence="2">
    <location>
        <begin position="225"/>
        <end position="234"/>
    </location>
</feature>
<keyword evidence="1" id="KW-0808">Transferase</keyword>
<name>A0A6V7P0L6_ANACO</name>
<organism evidence="3">
    <name type="scientific">Ananas comosus var. bracteatus</name>
    <name type="common">red pineapple</name>
    <dbReference type="NCBI Taxonomy" id="296719"/>
    <lineage>
        <taxon>Eukaryota</taxon>
        <taxon>Viridiplantae</taxon>
        <taxon>Streptophyta</taxon>
        <taxon>Embryophyta</taxon>
        <taxon>Tracheophyta</taxon>
        <taxon>Spermatophyta</taxon>
        <taxon>Magnoliopsida</taxon>
        <taxon>Liliopsida</taxon>
        <taxon>Poales</taxon>
        <taxon>Bromeliaceae</taxon>
        <taxon>Bromelioideae</taxon>
        <taxon>Ananas</taxon>
    </lineage>
</organism>
<dbReference type="GO" id="GO:0016740">
    <property type="term" value="F:transferase activity"/>
    <property type="evidence" value="ECO:0007669"/>
    <property type="project" value="UniProtKB-KW"/>
</dbReference>
<evidence type="ECO:0000313" key="3">
    <source>
        <dbReference type="EMBL" id="CAD1824402.1"/>
    </source>
</evidence>
<feature type="region of interest" description="Disordered" evidence="2">
    <location>
        <begin position="450"/>
        <end position="498"/>
    </location>
</feature>